<evidence type="ECO:0000256" key="3">
    <source>
        <dbReference type="ARBA" id="ARBA00022679"/>
    </source>
</evidence>
<dbReference type="STRING" id="1344416.A0A139AML7"/>
<keyword evidence="3" id="KW-0808">Transferase</keyword>
<dbReference type="InterPro" id="IPR000719">
    <property type="entry name" value="Prot_kinase_dom"/>
</dbReference>
<evidence type="ECO:0000256" key="6">
    <source>
        <dbReference type="ARBA" id="ARBA00022840"/>
    </source>
</evidence>
<proteinExistence type="predicted"/>
<keyword evidence="4" id="KW-0547">Nucleotide-binding</keyword>
<keyword evidence="5 10" id="KW-0418">Kinase</keyword>
<keyword evidence="11" id="KW-1185">Reference proteome</keyword>
<comment type="catalytic activity">
    <reaction evidence="7">
        <text>L-threonyl-[protein] + ATP = O-phospho-L-threonyl-[protein] + ADP + H(+)</text>
        <dbReference type="Rhea" id="RHEA:46608"/>
        <dbReference type="Rhea" id="RHEA-COMP:11060"/>
        <dbReference type="Rhea" id="RHEA-COMP:11605"/>
        <dbReference type="ChEBI" id="CHEBI:15378"/>
        <dbReference type="ChEBI" id="CHEBI:30013"/>
        <dbReference type="ChEBI" id="CHEBI:30616"/>
        <dbReference type="ChEBI" id="CHEBI:61977"/>
        <dbReference type="ChEBI" id="CHEBI:456216"/>
        <dbReference type="EC" id="2.7.11.1"/>
    </reaction>
</comment>
<dbReference type="InterPro" id="IPR011009">
    <property type="entry name" value="Kinase-like_dom_sf"/>
</dbReference>
<reference evidence="10 11" key="1">
    <citation type="journal article" date="2015" name="Genome Biol. Evol.">
        <title>Phylogenomic analyses indicate that early fungi evolved digesting cell walls of algal ancestors of land plants.</title>
        <authorList>
            <person name="Chang Y."/>
            <person name="Wang S."/>
            <person name="Sekimoto S."/>
            <person name="Aerts A.L."/>
            <person name="Choi C."/>
            <person name="Clum A."/>
            <person name="LaButti K.M."/>
            <person name="Lindquist E.A."/>
            <person name="Yee Ngan C."/>
            <person name="Ohm R.A."/>
            <person name="Salamov A.A."/>
            <person name="Grigoriev I.V."/>
            <person name="Spatafora J.W."/>
            <person name="Berbee M.L."/>
        </authorList>
    </citation>
    <scope>NUCLEOTIDE SEQUENCE [LARGE SCALE GENOMIC DNA]</scope>
    <source>
        <strain evidence="10 11">JEL478</strain>
    </source>
</reference>
<dbReference type="InterPro" id="IPR050236">
    <property type="entry name" value="Ser_Thr_kinase_AGC"/>
</dbReference>
<comment type="catalytic activity">
    <reaction evidence="8">
        <text>L-seryl-[protein] + ATP = O-phospho-L-seryl-[protein] + ADP + H(+)</text>
        <dbReference type="Rhea" id="RHEA:17989"/>
        <dbReference type="Rhea" id="RHEA-COMP:9863"/>
        <dbReference type="Rhea" id="RHEA-COMP:11604"/>
        <dbReference type="ChEBI" id="CHEBI:15378"/>
        <dbReference type="ChEBI" id="CHEBI:29999"/>
        <dbReference type="ChEBI" id="CHEBI:30616"/>
        <dbReference type="ChEBI" id="CHEBI:83421"/>
        <dbReference type="ChEBI" id="CHEBI:456216"/>
        <dbReference type="EC" id="2.7.11.1"/>
    </reaction>
</comment>
<dbReference type="GO" id="GO:0005524">
    <property type="term" value="F:ATP binding"/>
    <property type="evidence" value="ECO:0007669"/>
    <property type="project" value="UniProtKB-KW"/>
</dbReference>
<dbReference type="EMBL" id="KQ965745">
    <property type="protein sequence ID" value="KXS17814.1"/>
    <property type="molecule type" value="Genomic_DNA"/>
</dbReference>
<dbReference type="PANTHER" id="PTHR24356:SF1">
    <property type="entry name" value="SERINE_THREONINE-PROTEIN KINASE GREATWALL"/>
    <property type="match status" value="1"/>
</dbReference>
<evidence type="ECO:0000256" key="5">
    <source>
        <dbReference type="ARBA" id="ARBA00022777"/>
    </source>
</evidence>
<feature type="non-terminal residue" evidence="10">
    <location>
        <position position="111"/>
    </location>
</feature>
<protein>
    <recommendedName>
        <fullName evidence="1">non-specific serine/threonine protein kinase</fullName>
        <ecNumber evidence="1">2.7.11.1</ecNumber>
    </recommendedName>
</protein>
<keyword evidence="2" id="KW-0723">Serine/threonine-protein kinase</keyword>
<evidence type="ECO:0000259" key="9">
    <source>
        <dbReference type="PROSITE" id="PS50011"/>
    </source>
</evidence>
<dbReference type="SUPFAM" id="SSF56112">
    <property type="entry name" value="Protein kinase-like (PK-like)"/>
    <property type="match status" value="1"/>
</dbReference>
<dbReference type="OrthoDB" id="2146423at2759"/>
<organism evidence="10 11">
    <name type="scientific">Gonapodya prolifera (strain JEL478)</name>
    <name type="common">Monoblepharis prolifera</name>
    <dbReference type="NCBI Taxonomy" id="1344416"/>
    <lineage>
        <taxon>Eukaryota</taxon>
        <taxon>Fungi</taxon>
        <taxon>Fungi incertae sedis</taxon>
        <taxon>Chytridiomycota</taxon>
        <taxon>Chytridiomycota incertae sedis</taxon>
        <taxon>Monoblepharidomycetes</taxon>
        <taxon>Monoblepharidales</taxon>
        <taxon>Gonapodyaceae</taxon>
        <taxon>Gonapodya</taxon>
    </lineage>
</organism>
<gene>
    <name evidence="10" type="ORF">M427DRAFT_153684</name>
</gene>
<dbReference type="Pfam" id="PF00069">
    <property type="entry name" value="Pkinase"/>
    <property type="match status" value="1"/>
</dbReference>
<evidence type="ECO:0000256" key="7">
    <source>
        <dbReference type="ARBA" id="ARBA00047899"/>
    </source>
</evidence>
<dbReference type="Proteomes" id="UP000070544">
    <property type="component" value="Unassembled WGS sequence"/>
</dbReference>
<dbReference type="Gene3D" id="1.10.510.10">
    <property type="entry name" value="Transferase(Phosphotransferase) domain 1"/>
    <property type="match status" value="1"/>
</dbReference>
<evidence type="ECO:0000256" key="4">
    <source>
        <dbReference type="ARBA" id="ARBA00022741"/>
    </source>
</evidence>
<evidence type="ECO:0000256" key="1">
    <source>
        <dbReference type="ARBA" id="ARBA00012513"/>
    </source>
</evidence>
<evidence type="ECO:0000313" key="11">
    <source>
        <dbReference type="Proteomes" id="UP000070544"/>
    </source>
</evidence>
<sequence>MTSPYILPLYGVLPIMGRRFFMSPLMPNGDAMSYLGQGTSFEDRHAKAIKLLHGFACAVEYLHDMGIIHADLKPAQLLVDGHGECKLTDFGFAKVVDRSTPEPPAELQPRG</sequence>
<accession>A0A139AML7</accession>
<dbReference type="GO" id="GO:0004674">
    <property type="term" value="F:protein serine/threonine kinase activity"/>
    <property type="evidence" value="ECO:0007669"/>
    <property type="project" value="UniProtKB-KW"/>
</dbReference>
<evidence type="ECO:0000313" key="10">
    <source>
        <dbReference type="EMBL" id="KXS17814.1"/>
    </source>
</evidence>
<dbReference type="EC" id="2.7.11.1" evidence="1"/>
<dbReference type="AlphaFoldDB" id="A0A139AML7"/>
<evidence type="ECO:0000256" key="8">
    <source>
        <dbReference type="ARBA" id="ARBA00048679"/>
    </source>
</evidence>
<dbReference type="PANTHER" id="PTHR24356">
    <property type="entry name" value="SERINE/THREONINE-PROTEIN KINASE"/>
    <property type="match status" value="1"/>
</dbReference>
<keyword evidence="6" id="KW-0067">ATP-binding</keyword>
<evidence type="ECO:0000256" key="2">
    <source>
        <dbReference type="ARBA" id="ARBA00022527"/>
    </source>
</evidence>
<name>A0A139AML7_GONPJ</name>
<feature type="domain" description="Protein kinase" evidence="9">
    <location>
        <begin position="1"/>
        <end position="111"/>
    </location>
</feature>
<dbReference type="PROSITE" id="PS50011">
    <property type="entry name" value="PROTEIN_KINASE_DOM"/>
    <property type="match status" value="1"/>
</dbReference>